<dbReference type="Pfam" id="PF01590">
    <property type="entry name" value="GAF"/>
    <property type="match status" value="1"/>
</dbReference>
<feature type="compositionally biased region" description="Acidic residues" evidence="7">
    <location>
        <begin position="1632"/>
        <end position="1648"/>
    </location>
</feature>
<feature type="region of interest" description="Disordered" evidence="7">
    <location>
        <begin position="309"/>
        <end position="335"/>
    </location>
</feature>
<dbReference type="PANTHER" id="PTHR43047:SF72">
    <property type="entry name" value="OSMOSENSING HISTIDINE PROTEIN KINASE SLN1"/>
    <property type="match status" value="1"/>
</dbReference>
<evidence type="ECO:0000256" key="5">
    <source>
        <dbReference type="ARBA" id="ARBA00022777"/>
    </source>
</evidence>
<dbReference type="SMART" id="SM00387">
    <property type="entry name" value="HATPase_c"/>
    <property type="match status" value="1"/>
</dbReference>
<dbReference type="SMART" id="SM00388">
    <property type="entry name" value="HisKA"/>
    <property type="match status" value="1"/>
</dbReference>
<feature type="compositionally biased region" description="Polar residues" evidence="7">
    <location>
        <begin position="1110"/>
        <end position="1120"/>
    </location>
</feature>
<dbReference type="InterPro" id="IPR001789">
    <property type="entry name" value="Sig_transdc_resp-reg_receiver"/>
</dbReference>
<reference evidence="10" key="2">
    <citation type="submission" date="2023-06" db="EMBL/GenBank/DDBJ databases">
        <authorList>
            <consortium name="Lawrence Berkeley National Laboratory"/>
            <person name="Haridas S."/>
            <person name="Hensen N."/>
            <person name="Bonometti L."/>
            <person name="Westerberg I."/>
            <person name="Brannstrom I.O."/>
            <person name="Guillou S."/>
            <person name="Cros-Aarteil S."/>
            <person name="Calhoun S."/>
            <person name="Kuo A."/>
            <person name="Mondo S."/>
            <person name="Pangilinan J."/>
            <person name="Riley R."/>
            <person name="Labutti K."/>
            <person name="Andreopoulos B."/>
            <person name="Lipzen A."/>
            <person name="Chen C."/>
            <person name="Yanf M."/>
            <person name="Daum C."/>
            <person name="Ng V."/>
            <person name="Clum A."/>
            <person name="Steindorff A."/>
            <person name="Ohm R."/>
            <person name="Martin F."/>
            <person name="Silar P."/>
            <person name="Natvig D."/>
            <person name="Lalanne C."/>
            <person name="Gautier V."/>
            <person name="Ament-Velasquez S.L."/>
            <person name="Kruys A."/>
            <person name="Hutchinson M.I."/>
            <person name="Powell A.J."/>
            <person name="Barry K."/>
            <person name="Miller A.N."/>
            <person name="Grigoriev I.V."/>
            <person name="Debuchy R."/>
            <person name="Gladieux P."/>
            <person name="Thoren M.H."/>
            <person name="Johannesson H."/>
        </authorList>
    </citation>
    <scope>NUCLEOTIDE SEQUENCE</scope>
    <source>
        <strain evidence="10">CBS 560.94</strain>
    </source>
</reference>
<sequence>MRNVSERAREWETFRFLSTVRDSRAVPDPAHTSPSKSLRASSDTVLTALAQLGVLQLSAQRGVLSLFDHDLQHIAAEATPTLPLRPYARDEVTPLFLRGRDISRSEIICENVIREQRRHPEDLIVFVIPDLLADQRFDHIQSLIGQEPYPRFYAGVPICSPSGIVIGLFSVFDTSPRQKLDEVDIDFMKDLSRTISRQLEAHRKQAVLLQTERILRGVVSYSEGRDDISSLSEYHAERDTVDPCRRDTWDTYPFDRHCAPHFPHSNGSTAPQTHIRVSENAMDGTLSSGEYEANHIRKLSLPDHTTLDSRLMAGDTHSSDKPIPSDTPTQGTLGADVRLSEIKKSFAKASNIIRESMDAAGVIFLDANTSPFHYWQDSDTKTTSDVPTRAASTDSNKVNGVANTGIDLEVNPHKRPCDILGFSETPAGTPDGTTIDPTGPLRHPGPHRSWRVLSESFLRKLLRRYPRGTIWEFDAAGNFISAPETVPMPSPPSSTSPSCPCSDSEIDAAAKRQRRGRLRRKNGTSMRKPRKSECDTIHAAFPEARAVSFFPLWGTQMQRWFAAGLAWTRESLRNLAPQNELGLFNAFGKNVMAEVARIDATLANQAKSDMLGFISHEMLSPLHGILGAAELLLDTDLSTSQTELIHLVEACVRTLLDTVDHLLDHSKINSLVENTKLSNGRRGSFHSDDLEHDQDPDFSGPPGTSRMRSGSLASKPWPWEQPTLTRFYDVDLDVMLEEVVESLYAGHSFQRWCNQRGADPGDDNVAIHLDIDPTVNWSYYAQPGALRRIIMNLFGNALKFTRKGFINLTLTAQPIPSESRPSFASTDLEDEAEDTGIETDSKHLNEKKRSNVIFTVSDTGKGITPRFLREKAFSPFQKEDSLTPGPGLGLSIVKQIVDALGGRVVVDSRPGEGTAVRVILPLQHSSSEPRSEDSDIAEHREALRGLRVCLLGFDGLGDGEPDDNGWGRPVDAKGREVLRGRIMERMCRDWLGCRVVTNPAEAQMTICSDRFVLGMCTDDGAGDKTGGRRSVSRMLAGPLVVVCGNEVVAQNLSLARGEAAAGGKGEASVMEFIGQPVGPRKLAKTLRKCLQSHPVPLKGRVSEMGGQAENELQSRTSSESSIDLDVLQRKMSDPEVFQIVNKKSRFLPYLADDFRDNLFSTSKATAAAATRPLLRRINRTVGTPLVQQTSVGKDGKVGGGEMEEAVTPGTTLLQNTNQETSVSSQQENIKMPVTRPPLPPRSRTGKEKVNNMNLGFTTVSVSEVSSPSPFDSIISPPVLTEAFASPEDEQVSPMSHTINSILPFSTSDANTSTIGNAGPTSGCIAGAAAAAATNNTMTGTAAVPDVSPAPKPSDLLEPFEAQRQQSILVTSPLLTEGQPAELHLETRHLSKASTFPIVTTSSPSQPSSPSNPRQPSRPSQSLLNSPSQPRNSSAGFSTNQEEKACLLVDDNPINLHILASAMRKTHRPFATARNGLEAVEIYKESPGRYKWVLMDISMPVMDGLEATRRIREFEREYPVQRSRSLGRSLTKRGSAANKADEARARAGSLGTGMGGGVGVPAGVEVGVGVGSGAVDGKRVIQRKVGRASLDGAGLEPTPAPAPVGGEDRSEGVSAGTDQEAAQAREPKGAEVNGDDMDDGVTETDENSTEGEPVKGLEPATVVALTGVTSGTIQKDALASGVDLFLTKPVRMKDLGAILGDG</sequence>
<dbReference type="Gene3D" id="3.40.50.2300">
    <property type="match status" value="2"/>
</dbReference>
<feature type="region of interest" description="Disordered" evidence="7">
    <location>
        <begin position="1097"/>
        <end position="1120"/>
    </location>
</feature>
<dbReference type="Pfam" id="PF00072">
    <property type="entry name" value="Response_reg"/>
    <property type="match status" value="1"/>
</dbReference>
<dbReference type="CDD" id="cd17546">
    <property type="entry name" value="REC_hyHK_CKI1_RcsC-like"/>
    <property type="match status" value="1"/>
</dbReference>
<dbReference type="InterPro" id="IPR036097">
    <property type="entry name" value="HisK_dim/P_sf"/>
</dbReference>
<dbReference type="InterPro" id="IPR011006">
    <property type="entry name" value="CheY-like_superfamily"/>
</dbReference>
<dbReference type="InterPro" id="IPR005467">
    <property type="entry name" value="His_kinase_dom"/>
</dbReference>
<dbReference type="SMART" id="SM00065">
    <property type="entry name" value="GAF"/>
    <property type="match status" value="1"/>
</dbReference>
<comment type="catalytic activity">
    <reaction evidence="1">
        <text>ATP + protein L-histidine = ADP + protein N-phospho-L-histidine.</text>
        <dbReference type="EC" id="2.7.13.3"/>
    </reaction>
</comment>
<dbReference type="SUPFAM" id="SSF55874">
    <property type="entry name" value="ATPase domain of HSP90 chaperone/DNA topoisomerase II/histidine kinase"/>
    <property type="match status" value="1"/>
</dbReference>
<dbReference type="PRINTS" id="PR00344">
    <property type="entry name" value="BCTRLSENSOR"/>
</dbReference>
<feature type="modified residue" description="4-aspartylphosphate" evidence="6">
    <location>
        <position position="1495"/>
    </location>
</feature>
<dbReference type="InterPro" id="IPR003661">
    <property type="entry name" value="HisK_dim/P_dom"/>
</dbReference>
<dbReference type="EC" id="2.7.13.3" evidence="2"/>
<dbReference type="Gene3D" id="3.30.450.40">
    <property type="match status" value="1"/>
</dbReference>
<proteinExistence type="predicted"/>
<feature type="compositionally biased region" description="Basic and acidic residues" evidence="7">
    <location>
        <begin position="685"/>
        <end position="695"/>
    </location>
</feature>
<feature type="compositionally biased region" description="Polar residues" evidence="7">
    <location>
        <begin position="1219"/>
        <end position="1228"/>
    </location>
</feature>
<dbReference type="SUPFAM" id="SSF55781">
    <property type="entry name" value="GAF domain-like"/>
    <property type="match status" value="1"/>
</dbReference>
<dbReference type="RefSeq" id="XP_062676620.1">
    <property type="nucleotide sequence ID" value="XM_062830335.1"/>
</dbReference>
<reference evidence="10" key="1">
    <citation type="journal article" date="2023" name="Mol. Phylogenet. Evol.">
        <title>Genome-scale phylogeny and comparative genomics of the fungal order Sordariales.</title>
        <authorList>
            <person name="Hensen N."/>
            <person name="Bonometti L."/>
            <person name="Westerberg I."/>
            <person name="Brannstrom I.O."/>
            <person name="Guillou S."/>
            <person name="Cros-Aarteil S."/>
            <person name="Calhoun S."/>
            <person name="Haridas S."/>
            <person name="Kuo A."/>
            <person name="Mondo S."/>
            <person name="Pangilinan J."/>
            <person name="Riley R."/>
            <person name="LaButti K."/>
            <person name="Andreopoulos B."/>
            <person name="Lipzen A."/>
            <person name="Chen C."/>
            <person name="Yan M."/>
            <person name="Daum C."/>
            <person name="Ng V."/>
            <person name="Clum A."/>
            <person name="Steindorff A."/>
            <person name="Ohm R.A."/>
            <person name="Martin F."/>
            <person name="Silar P."/>
            <person name="Natvig D.O."/>
            <person name="Lalanne C."/>
            <person name="Gautier V."/>
            <person name="Ament-Velasquez S.L."/>
            <person name="Kruys A."/>
            <person name="Hutchinson M.I."/>
            <person name="Powell A.J."/>
            <person name="Barry K."/>
            <person name="Miller A.N."/>
            <person name="Grigoriev I.V."/>
            <person name="Debuchy R."/>
            <person name="Gladieux P."/>
            <person name="Hiltunen Thoren M."/>
            <person name="Johannesson H."/>
        </authorList>
    </citation>
    <scope>NUCLEOTIDE SEQUENCE</scope>
    <source>
        <strain evidence="10">CBS 560.94</strain>
    </source>
</reference>
<feature type="region of interest" description="Disordered" evidence="7">
    <location>
        <begin position="484"/>
        <end position="533"/>
    </location>
</feature>
<dbReference type="GO" id="GO:0000155">
    <property type="term" value="F:phosphorelay sensor kinase activity"/>
    <property type="evidence" value="ECO:0007669"/>
    <property type="project" value="InterPro"/>
</dbReference>
<feature type="region of interest" description="Disordered" evidence="7">
    <location>
        <begin position="1589"/>
        <end position="1657"/>
    </location>
</feature>
<dbReference type="Pfam" id="PF02518">
    <property type="entry name" value="HATPase_c"/>
    <property type="match status" value="1"/>
</dbReference>
<feature type="region of interest" description="Disordered" evidence="7">
    <location>
        <begin position="679"/>
        <end position="714"/>
    </location>
</feature>
<evidence type="ECO:0000256" key="7">
    <source>
        <dbReference type="SAM" id="MobiDB-lite"/>
    </source>
</evidence>
<dbReference type="SUPFAM" id="SSF52172">
    <property type="entry name" value="CheY-like"/>
    <property type="match status" value="1"/>
</dbReference>
<dbReference type="PROSITE" id="PS50110">
    <property type="entry name" value="RESPONSE_REGULATORY"/>
    <property type="match status" value="1"/>
</dbReference>
<comment type="caution">
    <text evidence="10">The sequence shown here is derived from an EMBL/GenBank/DDBJ whole genome shotgun (WGS) entry which is preliminary data.</text>
</comment>
<feature type="compositionally biased region" description="Low complexity" evidence="7">
    <location>
        <begin position="1401"/>
        <end position="1430"/>
    </location>
</feature>
<dbReference type="Gene3D" id="3.30.565.10">
    <property type="entry name" value="Histidine kinase-like ATPase, C-terminal domain"/>
    <property type="match status" value="1"/>
</dbReference>
<dbReference type="EMBL" id="JAUEPP010000011">
    <property type="protein sequence ID" value="KAK3334454.1"/>
    <property type="molecule type" value="Genomic_DNA"/>
</dbReference>
<dbReference type="PANTHER" id="PTHR43047">
    <property type="entry name" value="TWO-COMPONENT HISTIDINE PROTEIN KINASE"/>
    <property type="match status" value="1"/>
</dbReference>
<feature type="domain" description="Histidine kinase" evidence="8">
    <location>
        <begin position="613"/>
        <end position="924"/>
    </location>
</feature>
<keyword evidence="11" id="KW-1185">Reference proteome</keyword>
<dbReference type="Pfam" id="PF00512">
    <property type="entry name" value="HisKA"/>
    <property type="match status" value="1"/>
</dbReference>
<dbReference type="Gene3D" id="1.10.287.130">
    <property type="match status" value="1"/>
</dbReference>
<dbReference type="Proteomes" id="UP001278500">
    <property type="component" value="Unassembled WGS sequence"/>
</dbReference>
<name>A0AAE0J075_9PEZI</name>
<keyword evidence="5 10" id="KW-0418">Kinase</keyword>
<feature type="region of interest" description="Disordered" evidence="7">
    <location>
        <begin position="817"/>
        <end position="838"/>
    </location>
</feature>
<dbReference type="GO" id="GO:0009927">
    <property type="term" value="F:histidine phosphotransfer kinase activity"/>
    <property type="evidence" value="ECO:0007669"/>
    <property type="project" value="TreeGrafter"/>
</dbReference>
<keyword evidence="4" id="KW-0808">Transferase</keyword>
<evidence type="ECO:0000256" key="4">
    <source>
        <dbReference type="ARBA" id="ARBA00022679"/>
    </source>
</evidence>
<dbReference type="InterPro" id="IPR036890">
    <property type="entry name" value="HATPase_C_sf"/>
</dbReference>
<dbReference type="InterPro" id="IPR003594">
    <property type="entry name" value="HATPase_dom"/>
</dbReference>
<feature type="compositionally biased region" description="Polar residues" evidence="7">
    <location>
        <begin position="383"/>
        <end position="398"/>
    </location>
</feature>
<dbReference type="GO" id="GO:0005886">
    <property type="term" value="C:plasma membrane"/>
    <property type="evidence" value="ECO:0007669"/>
    <property type="project" value="TreeGrafter"/>
</dbReference>
<evidence type="ECO:0000259" key="9">
    <source>
        <dbReference type="PROSITE" id="PS50110"/>
    </source>
</evidence>
<dbReference type="CDD" id="cd00082">
    <property type="entry name" value="HisKA"/>
    <property type="match status" value="1"/>
</dbReference>
<dbReference type="GeneID" id="87867489"/>
<accession>A0AAE0J075</accession>
<keyword evidence="3 6" id="KW-0597">Phosphoprotein</keyword>
<evidence type="ECO:0000313" key="10">
    <source>
        <dbReference type="EMBL" id="KAK3334454.1"/>
    </source>
</evidence>
<evidence type="ECO:0000256" key="1">
    <source>
        <dbReference type="ARBA" id="ARBA00000085"/>
    </source>
</evidence>
<feature type="region of interest" description="Disordered" evidence="7">
    <location>
        <begin position="1219"/>
        <end position="1248"/>
    </location>
</feature>
<dbReference type="InterPro" id="IPR003018">
    <property type="entry name" value="GAF"/>
</dbReference>
<protein>
    <recommendedName>
        <fullName evidence="2">histidine kinase</fullName>
        <ecNumber evidence="2">2.7.13.3</ecNumber>
    </recommendedName>
</protein>
<dbReference type="PROSITE" id="PS50109">
    <property type="entry name" value="HIS_KIN"/>
    <property type="match status" value="1"/>
</dbReference>
<feature type="region of interest" description="Disordered" evidence="7">
    <location>
        <begin position="378"/>
        <end position="398"/>
    </location>
</feature>
<evidence type="ECO:0000256" key="6">
    <source>
        <dbReference type="PROSITE-ProRule" id="PRU00169"/>
    </source>
</evidence>
<dbReference type="InterPro" id="IPR004358">
    <property type="entry name" value="Sig_transdc_His_kin-like_C"/>
</dbReference>
<organism evidence="10 11">
    <name type="scientific">Neurospora tetraspora</name>
    <dbReference type="NCBI Taxonomy" id="94610"/>
    <lineage>
        <taxon>Eukaryota</taxon>
        <taxon>Fungi</taxon>
        <taxon>Dikarya</taxon>
        <taxon>Ascomycota</taxon>
        <taxon>Pezizomycotina</taxon>
        <taxon>Sordariomycetes</taxon>
        <taxon>Sordariomycetidae</taxon>
        <taxon>Sordariales</taxon>
        <taxon>Sordariaceae</taxon>
        <taxon>Neurospora</taxon>
    </lineage>
</organism>
<dbReference type="SUPFAM" id="SSF47384">
    <property type="entry name" value="Homodimeric domain of signal transducing histidine kinase"/>
    <property type="match status" value="1"/>
</dbReference>
<feature type="compositionally biased region" description="Acidic residues" evidence="7">
    <location>
        <begin position="827"/>
        <end position="837"/>
    </location>
</feature>
<feature type="region of interest" description="Disordered" evidence="7">
    <location>
        <begin position="1524"/>
        <end position="1552"/>
    </location>
</feature>
<feature type="region of interest" description="Disordered" evidence="7">
    <location>
        <begin position="1396"/>
        <end position="1438"/>
    </location>
</feature>
<evidence type="ECO:0000259" key="8">
    <source>
        <dbReference type="PROSITE" id="PS50109"/>
    </source>
</evidence>
<evidence type="ECO:0000313" key="11">
    <source>
        <dbReference type="Proteomes" id="UP001278500"/>
    </source>
</evidence>
<dbReference type="InterPro" id="IPR029016">
    <property type="entry name" value="GAF-like_dom_sf"/>
</dbReference>
<evidence type="ECO:0000256" key="2">
    <source>
        <dbReference type="ARBA" id="ARBA00012438"/>
    </source>
</evidence>
<gene>
    <name evidence="10" type="ORF">B0H65DRAFT_566770</name>
</gene>
<feature type="compositionally biased region" description="Basic residues" evidence="7">
    <location>
        <begin position="511"/>
        <end position="530"/>
    </location>
</feature>
<evidence type="ECO:0000256" key="3">
    <source>
        <dbReference type="ARBA" id="ARBA00022553"/>
    </source>
</evidence>
<feature type="domain" description="Response regulatory" evidence="9">
    <location>
        <begin position="1444"/>
        <end position="1701"/>
    </location>
</feature>
<dbReference type="SMART" id="SM00448">
    <property type="entry name" value="REC"/>
    <property type="match status" value="1"/>
</dbReference>